<organism evidence="1 2">
    <name type="scientific">Calothrix parasitica NIES-267</name>
    <dbReference type="NCBI Taxonomy" id="1973488"/>
    <lineage>
        <taxon>Bacteria</taxon>
        <taxon>Bacillati</taxon>
        <taxon>Cyanobacteriota</taxon>
        <taxon>Cyanophyceae</taxon>
        <taxon>Nostocales</taxon>
        <taxon>Calotrichaceae</taxon>
        <taxon>Calothrix</taxon>
    </lineage>
</organism>
<sequence length="190" mass="22644">MKNYKDIYEILDDLRKRPAIYLGSNKSKKSFTALIAFLSGLQFSRLEFAKMYDGNPPFSEFSRWISRKIGGMSSQIPWEWMIEEWGNEKAFERFFELLDEYRNCKSVCLSRAIIRNHKPTFVQVVNGERVQPEKPLELCVAQFVPSEVYYLLQIYLERKEKYFPYQNSIDEVKELALSQWGVAKNEWFEF</sequence>
<dbReference type="OrthoDB" id="2617173at2"/>
<name>A0A1Z4LHN9_9CYAN</name>
<dbReference type="Proteomes" id="UP000218418">
    <property type="component" value="Chromosome"/>
</dbReference>
<protein>
    <submittedName>
        <fullName evidence="1">Uncharacterized protein</fullName>
    </submittedName>
</protein>
<evidence type="ECO:0000313" key="1">
    <source>
        <dbReference type="EMBL" id="BAY80755.1"/>
    </source>
</evidence>
<evidence type="ECO:0000313" key="2">
    <source>
        <dbReference type="Proteomes" id="UP000218418"/>
    </source>
</evidence>
<dbReference type="EMBL" id="AP018227">
    <property type="protein sequence ID" value="BAY80755.1"/>
    <property type="molecule type" value="Genomic_DNA"/>
</dbReference>
<gene>
    <name evidence="1" type="ORF">NIES267_02200</name>
</gene>
<proteinExistence type="predicted"/>
<keyword evidence="2" id="KW-1185">Reference proteome</keyword>
<reference evidence="1 2" key="1">
    <citation type="submission" date="2017-06" db="EMBL/GenBank/DDBJ databases">
        <title>Genome sequencing of cyanobaciteial culture collection at National Institute for Environmental Studies (NIES).</title>
        <authorList>
            <person name="Hirose Y."/>
            <person name="Shimura Y."/>
            <person name="Fujisawa T."/>
            <person name="Nakamura Y."/>
            <person name="Kawachi M."/>
        </authorList>
    </citation>
    <scope>NUCLEOTIDE SEQUENCE [LARGE SCALE GENOMIC DNA]</scope>
    <source>
        <strain evidence="1 2">NIES-267</strain>
    </source>
</reference>
<dbReference type="AlphaFoldDB" id="A0A1Z4LHN9"/>
<accession>A0A1Z4LHN9</accession>